<keyword evidence="2" id="KW-0472">Membrane</keyword>
<feature type="compositionally biased region" description="Polar residues" evidence="1">
    <location>
        <begin position="42"/>
        <end position="67"/>
    </location>
</feature>
<keyword evidence="2" id="KW-0812">Transmembrane</keyword>
<evidence type="ECO:0000256" key="1">
    <source>
        <dbReference type="SAM" id="MobiDB-lite"/>
    </source>
</evidence>
<reference evidence="4 5" key="1">
    <citation type="journal article" date="2015" name="Nat. Commun.">
        <title>Outbred genome sequencing and CRISPR/Cas9 gene editing in butterflies.</title>
        <authorList>
            <person name="Li X."/>
            <person name="Fan D."/>
            <person name="Zhang W."/>
            <person name="Liu G."/>
            <person name="Zhang L."/>
            <person name="Zhao L."/>
            <person name="Fang X."/>
            <person name="Chen L."/>
            <person name="Dong Y."/>
            <person name="Chen Y."/>
            <person name="Ding Y."/>
            <person name="Zhao R."/>
            <person name="Feng M."/>
            <person name="Zhu Y."/>
            <person name="Feng Y."/>
            <person name="Jiang X."/>
            <person name="Zhu D."/>
            <person name="Xiang H."/>
            <person name="Feng X."/>
            <person name="Li S."/>
            <person name="Wang J."/>
            <person name="Zhang G."/>
            <person name="Kronforst M.R."/>
            <person name="Wang W."/>
        </authorList>
    </citation>
    <scope>NUCLEOTIDE SEQUENCE [LARGE SCALE GENOMIC DNA]</scope>
    <source>
        <strain evidence="4">Ya'a_city_454_Pm</strain>
        <tissue evidence="4">Whole body</tissue>
    </source>
</reference>
<keyword evidence="5" id="KW-1185">Reference proteome</keyword>
<keyword evidence="2" id="KW-1133">Transmembrane helix</keyword>
<name>A0A0N1PHJ3_PAPMA</name>
<feature type="domain" description="DUF4802" evidence="3">
    <location>
        <begin position="168"/>
        <end position="199"/>
    </location>
</feature>
<evidence type="ECO:0000256" key="2">
    <source>
        <dbReference type="SAM" id="Phobius"/>
    </source>
</evidence>
<dbReference type="InterPro" id="IPR032061">
    <property type="entry name" value="DUF4802"/>
</dbReference>
<dbReference type="EMBL" id="KQ460296">
    <property type="protein sequence ID" value="KPJ16273.1"/>
    <property type="molecule type" value="Genomic_DNA"/>
</dbReference>
<gene>
    <name evidence="4" type="ORF">RR48_03190</name>
</gene>
<feature type="transmembrane region" description="Helical" evidence="2">
    <location>
        <begin position="12"/>
        <end position="32"/>
    </location>
</feature>
<protein>
    <recommendedName>
        <fullName evidence="3">DUF4802 domain-containing protein</fullName>
    </recommendedName>
</protein>
<dbReference type="PROSITE" id="PS51257">
    <property type="entry name" value="PROKAR_LIPOPROTEIN"/>
    <property type="match status" value="1"/>
</dbReference>
<dbReference type="InParanoid" id="A0A0N1PHJ3"/>
<evidence type="ECO:0000313" key="4">
    <source>
        <dbReference type="EMBL" id="KPJ16273.1"/>
    </source>
</evidence>
<proteinExistence type="predicted"/>
<dbReference type="AlphaFoldDB" id="A0A0N1PHJ3"/>
<organism evidence="4 5">
    <name type="scientific">Papilio machaon</name>
    <name type="common">Old World swallowtail butterfly</name>
    <dbReference type="NCBI Taxonomy" id="76193"/>
    <lineage>
        <taxon>Eukaryota</taxon>
        <taxon>Metazoa</taxon>
        <taxon>Ecdysozoa</taxon>
        <taxon>Arthropoda</taxon>
        <taxon>Hexapoda</taxon>
        <taxon>Insecta</taxon>
        <taxon>Pterygota</taxon>
        <taxon>Neoptera</taxon>
        <taxon>Endopterygota</taxon>
        <taxon>Lepidoptera</taxon>
        <taxon>Glossata</taxon>
        <taxon>Ditrysia</taxon>
        <taxon>Papilionoidea</taxon>
        <taxon>Papilionidae</taxon>
        <taxon>Papilioninae</taxon>
        <taxon>Papilio</taxon>
    </lineage>
</organism>
<accession>A0A0N1PHJ3</accession>
<dbReference type="Pfam" id="PF16060">
    <property type="entry name" value="DUF4802"/>
    <property type="match status" value="1"/>
</dbReference>
<evidence type="ECO:0000259" key="3">
    <source>
        <dbReference type="Pfam" id="PF16060"/>
    </source>
</evidence>
<dbReference type="Proteomes" id="UP000053240">
    <property type="component" value="Unassembled WGS sequence"/>
</dbReference>
<evidence type="ECO:0000313" key="5">
    <source>
        <dbReference type="Proteomes" id="UP000053240"/>
    </source>
</evidence>
<feature type="region of interest" description="Disordered" evidence="1">
    <location>
        <begin position="39"/>
        <end position="67"/>
    </location>
</feature>
<sequence length="284" mass="32500">MHSSWRDVELVPLHACLLYGCGISLFMMVWVLDQPESRFDSENGNTSTETIYQNHSSQELWPKPQTSYDDVDRRNWNCEGDVTVTYEKEKQEIGVGVKRRTKRRQSEAALCEELRPAALNCLADNEVPKPKPRRVSLLNFLSSLARRKPRLESDQVQYLRHLESALTNCTYRESCRCLDCQSRYFECDESDEEYSSDESEYTPRYTVHPEPIVEHDNDDSDDEVFTNSVAGDNTSTDLLLDTKEKMSISSDPLDEEAGLELEVAAGTPVLLNYLLTHPITCSIQ</sequence>